<dbReference type="PANTHER" id="PTHR10344:SF4">
    <property type="entry name" value="UMP-CMP KINASE 2, MITOCHONDRIAL"/>
    <property type="match status" value="1"/>
</dbReference>
<dbReference type="GO" id="GO:0005737">
    <property type="term" value="C:cytoplasm"/>
    <property type="evidence" value="ECO:0007669"/>
    <property type="project" value="TreeGrafter"/>
</dbReference>
<keyword evidence="3" id="KW-0418">Kinase</keyword>
<dbReference type="GO" id="GO:0005524">
    <property type="term" value="F:ATP binding"/>
    <property type="evidence" value="ECO:0007669"/>
    <property type="project" value="UniProtKB-KW"/>
</dbReference>
<dbReference type="GO" id="GO:0006233">
    <property type="term" value="P:dTDP biosynthetic process"/>
    <property type="evidence" value="ECO:0007669"/>
    <property type="project" value="TreeGrafter"/>
</dbReference>
<dbReference type="EC" id="2.7.4.9" evidence="3"/>
<organism evidence="3">
    <name type="scientific">hydrothermal vent metagenome</name>
    <dbReference type="NCBI Taxonomy" id="652676"/>
    <lineage>
        <taxon>unclassified sequences</taxon>
        <taxon>metagenomes</taxon>
        <taxon>ecological metagenomes</taxon>
    </lineage>
</organism>
<dbReference type="SUPFAM" id="SSF52540">
    <property type="entry name" value="P-loop containing nucleoside triphosphate hydrolases"/>
    <property type="match status" value="1"/>
</dbReference>
<evidence type="ECO:0000313" key="3">
    <source>
        <dbReference type="EMBL" id="VAW50095.1"/>
    </source>
</evidence>
<name>A0A3B0W2N0_9ZZZZ</name>
<keyword evidence="3" id="KW-0808">Transferase</keyword>
<dbReference type="Gene3D" id="3.40.50.300">
    <property type="entry name" value="P-loop containing nucleotide triphosphate hydrolases"/>
    <property type="match status" value="1"/>
</dbReference>
<dbReference type="GO" id="GO:0006235">
    <property type="term" value="P:dTTP biosynthetic process"/>
    <property type="evidence" value="ECO:0007669"/>
    <property type="project" value="TreeGrafter"/>
</dbReference>
<proteinExistence type="predicted"/>
<evidence type="ECO:0000256" key="1">
    <source>
        <dbReference type="ARBA" id="ARBA00022741"/>
    </source>
</evidence>
<sequence length="232" mass="27038">MKQKTIIYLSGIDGCGKTTQATHLVETLKKQGLSVEYQWLRWEPSIVNALKLIKKLLGKNAKQTSKAAATNEKADSKWDNIKKQLMKSRLFRYFWLKYASNDYYRAYKKVYKSWQADIIIMDRYIFDFTVDQSINFNLNLDEMKQVFSNSKISKMHKPEHNIIINIPAEVGYKRKMDGTSVGYLQQREKLYNSMHGENVKHIDGTTSIEEIQTAINNWIQPRIQTTTKAAQV</sequence>
<dbReference type="PANTHER" id="PTHR10344">
    <property type="entry name" value="THYMIDYLATE KINASE"/>
    <property type="match status" value="1"/>
</dbReference>
<dbReference type="GO" id="GO:0006227">
    <property type="term" value="P:dUDP biosynthetic process"/>
    <property type="evidence" value="ECO:0007669"/>
    <property type="project" value="TreeGrafter"/>
</dbReference>
<protein>
    <submittedName>
        <fullName evidence="3">Thymidylate kinase</fullName>
        <ecNumber evidence="3">2.7.4.9</ecNumber>
    </submittedName>
</protein>
<gene>
    <name evidence="3" type="ORF">MNBD_GAMMA06-57</name>
</gene>
<dbReference type="EMBL" id="UOFD01000002">
    <property type="protein sequence ID" value="VAW50095.1"/>
    <property type="molecule type" value="Genomic_DNA"/>
</dbReference>
<evidence type="ECO:0000256" key="2">
    <source>
        <dbReference type="ARBA" id="ARBA00022840"/>
    </source>
</evidence>
<accession>A0A3B0W2N0</accession>
<dbReference type="GO" id="GO:0004798">
    <property type="term" value="F:dTMP kinase activity"/>
    <property type="evidence" value="ECO:0007669"/>
    <property type="project" value="UniProtKB-EC"/>
</dbReference>
<dbReference type="AlphaFoldDB" id="A0A3B0W2N0"/>
<reference evidence="3" key="1">
    <citation type="submission" date="2018-06" db="EMBL/GenBank/DDBJ databases">
        <authorList>
            <person name="Zhirakovskaya E."/>
        </authorList>
    </citation>
    <scope>NUCLEOTIDE SEQUENCE</scope>
</reference>
<keyword evidence="2" id="KW-0067">ATP-binding</keyword>
<dbReference type="InterPro" id="IPR027417">
    <property type="entry name" value="P-loop_NTPase"/>
</dbReference>
<keyword evidence="1" id="KW-0547">Nucleotide-binding</keyword>